<evidence type="ECO:0000313" key="2">
    <source>
        <dbReference type="EMBL" id="PYH86969.1"/>
    </source>
</evidence>
<feature type="region of interest" description="Disordered" evidence="1">
    <location>
        <begin position="1"/>
        <end position="91"/>
    </location>
</feature>
<dbReference type="AlphaFoldDB" id="A0A319CR87"/>
<feature type="compositionally biased region" description="Polar residues" evidence="1">
    <location>
        <begin position="459"/>
        <end position="472"/>
    </location>
</feature>
<proteinExistence type="predicted"/>
<gene>
    <name evidence="2" type="ORF">BO82DRAFT_350077</name>
</gene>
<feature type="compositionally biased region" description="Basic and acidic residues" evidence="1">
    <location>
        <begin position="144"/>
        <end position="189"/>
    </location>
</feature>
<feature type="compositionally biased region" description="Polar residues" evidence="1">
    <location>
        <begin position="231"/>
        <end position="240"/>
    </location>
</feature>
<dbReference type="VEuPathDB" id="FungiDB:BO82DRAFT_350077"/>
<dbReference type="GeneID" id="37136790"/>
<dbReference type="Proteomes" id="UP000248340">
    <property type="component" value="Unassembled WGS sequence"/>
</dbReference>
<feature type="region of interest" description="Disordered" evidence="1">
    <location>
        <begin position="316"/>
        <end position="345"/>
    </location>
</feature>
<evidence type="ECO:0000256" key="1">
    <source>
        <dbReference type="SAM" id="MobiDB-lite"/>
    </source>
</evidence>
<evidence type="ECO:0000313" key="3">
    <source>
        <dbReference type="Proteomes" id="UP000248340"/>
    </source>
</evidence>
<organism evidence="2 3">
    <name type="scientific">Aspergillus uvarum CBS 121591</name>
    <dbReference type="NCBI Taxonomy" id="1448315"/>
    <lineage>
        <taxon>Eukaryota</taxon>
        <taxon>Fungi</taxon>
        <taxon>Dikarya</taxon>
        <taxon>Ascomycota</taxon>
        <taxon>Pezizomycotina</taxon>
        <taxon>Eurotiomycetes</taxon>
        <taxon>Eurotiomycetidae</taxon>
        <taxon>Eurotiales</taxon>
        <taxon>Aspergillaceae</taxon>
        <taxon>Aspergillus</taxon>
        <taxon>Aspergillus subgen. Circumdati</taxon>
    </lineage>
</organism>
<reference evidence="2 3" key="1">
    <citation type="submission" date="2016-12" db="EMBL/GenBank/DDBJ databases">
        <title>The genomes of Aspergillus section Nigri reveals drivers in fungal speciation.</title>
        <authorList>
            <consortium name="DOE Joint Genome Institute"/>
            <person name="Vesth T.C."/>
            <person name="Nybo J."/>
            <person name="Theobald S."/>
            <person name="Brandl J."/>
            <person name="Frisvad J.C."/>
            <person name="Nielsen K.F."/>
            <person name="Lyhne E.K."/>
            <person name="Kogle M.E."/>
            <person name="Kuo A."/>
            <person name="Riley R."/>
            <person name="Clum A."/>
            <person name="Nolan M."/>
            <person name="Lipzen A."/>
            <person name="Salamov A."/>
            <person name="Henrissat B."/>
            <person name="Wiebenga A."/>
            <person name="De Vries R.P."/>
            <person name="Grigoriev I.V."/>
            <person name="Mortensen U.H."/>
            <person name="Andersen M.R."/>
            <person name="Baker S.E."/>
        </authorList>
    </citation>
    <scope>NUCLEOTIDE SEQUENCE [LARGE SCALE GENOMIC DNA]</scope>
    <source>
        <strain evidence="2 3">CBS 121591</strain>
    </source>
</reference>
<keyword evidence="3" id="KW-1185">Reference proteome</keyword>
<dbReference type="EMBL" id="KZ821675">
    <property type="protein sequence ID" value="PYH86969.1"/>
    <property type="molecule type" value="Genomic_DNA"/>
</dbReference>
<feature type="compositionally biased region" description="Polar residues" evidence="1">
    <location>
        <begin position="427"/>
        <end position="448"/>
    </location>
</feature>
<sequence>MKQDQNSHLSRRPRRPSITQQIQRALGFDKQTHQPQGKQGQSPKATHQTTRSEPEKAATQRSNSNSSSSSGHSQISTEEGQRDDSRQSIGDVRAKRLSASLFNAYPLKRTGYSFEGDIAVTLNNKAPARGHNDAPRNKKTRATKRLEADRAELEKQLLRREQAEESRKSRLLKRETRRLSKKQPLDRWSRASSASADDSRSSARLSSMFSISRRSSRSRPSSAHEADRGLCQQSPSTAKSRPNADLYPGDRALLKVPERFSIALSKELTAANALLSYHKDGPLGKPTHSTVDYDVNETSKSRLPHECLVHHETRQGPAAYRNESHTSPSAKPELRAPNASQQTRDLDRTSFSAVLNTETRISEVVQTSGRLLPNIKSAIEDTQDTRADLVYKHGDSRSYEVEQSAARPQHPNEFTTSQKEPWKASSARPSNNRQFQRQYRKYQSSPLAETSVGDLASGPASTNPTSFKSTTQVRVEKMKQAYSKGLENGITVRSSPVRPLPINHQGLSASSERANIHRPAYKYCDGDRPIFSNKRPQYTSNDNVHRIQDEKIDSLASSMAEFGHSHDGRAKLHSRASVSYSAGVGQSKTKAMCKLNSYLDHEACLTKSKWTSEVQSPQVTHTYSADQPLPFDWSLSSLDISSREMSADDYNTADEGLSVASQSKDENDFPAMCPKSPEIENSRHDFSACLSPARKQAPAAISGTLLIQTKNSGDQPKYCPGRHVSKVFLICCVCGQWHDIPSQMYSEYLYGQDHPTPTNHECPTEEREVTVTDKENDLAMSRSGQSRQSISQPCTRSASDRLSIAAHSLHSCWCGHKMSQACCEGWSTVVHLRKRCH</sequence>
<feature type="compositionally biased region" description="Polar residues" evidence="1">
    <location>
        <begin position="33"/>
        <end position="49"/>
    </location>
</feature>
<protein>
    <submittedName>
        <fullName evidence="2">Uncharacterized protein</fullName>
    </submittedName>
</protein>
<dbReference type="OrthoDB" id="5386674at2759"/>
<dbReference type="RefSeq" id="XP_025497169.1">
    <property type="nucleotide sequence ID" value="XM_025634049.1"/>
</dbReference>
<accession>A0A319CR87</accession>
<name>A0A319CR87_9EURO</name>
<feature type="region of interest" description="Disordered" evidence="1">
    <location>
        <begin position="396"/>
        <end position="472"/>
    </location>
</feature>
<feature type="region of interest" description="Disordered" evidence="1">
    <location>
        <begin position="125"/>
        <end position="248"/>
    </location>
</feature>
<feature type="compositionally biased region" description="Low complexity" evidence="1">
    <location>
        <begin position="190"/>
        <end position="221"/>
    </location>
</feature>